<feature type="transmembrane region" description="Helical" evidence="4">
    <location>
        <begin position="166"/>
        <end position="184"/>
    </location>
</feature>
<feature type="compositionally biased region" description="Low complexity" evidence="3">
    <location>
        <begin position="7"/>
        <end position="22"/>
    </location>
</feature>
<evidence type="ECO:0000259" key="5">
    <source>
        <dbReference type="PROSITE" id="PS50887"/>
    </source>
</evidence>
<feature type="region of interest" description="Disordered" evidence="3">
    <location>
        <begin position="1"/>
        <end position="24"/>
    </location>
</feature>
<comment type="caution">
    <text evidence="6">The sequence shown here is derived from an EMBL/GenBank/DDBJ whole genome shotgun (WGS) entry which is preliminary data.</text>
</comment>
<evidence type="ECO:0000313" key="6">
    <source>
        <dbReference type="EMBL" id="MBA5603762.1"/>
    </source>
</evidence>
<comment type="catalytic activity">
    <reaction evidence="2">
        <text>2 GTP = 3',3'-c-di-GMP + 2 diphosphate</text>
        <dbReference type="Rhea" id="RHEA:24898"/>
        <dbReference type="ChEBI" id="CHEBI:33019"/>
        <dbReference type="ChEBI" id="CHEBI:37565"/>
        <dbReference type="ChEBI" id="CHEBI:58805"/>
        <dbReference type="EC" id="2.7.7.65"/>
    </reaction>
</comment>
<dbReference type="GO" id="GO:0052621">
    <property type="term" value="F:diguanylate cyclase activity"/>
    <property type="evidence" value="ECO:0007669"/>
    <property type="project" value="UniProtKB-EC"/>
</dbReference>
<dbReference type="InterPro" id="IPR000160">
    <property type="entry name" value="GGDEF_dom"/>
</dbReference>
<dbReference type="NCBIfam" id="TIGR00254">
    <property type="entry name" value="GGDEF"/>
    <property type="match status" value="1"/>
</dbReference>
<dbReference type="GO" id="GO:0043709">
    <property type="term" value="P:cell adhesion involved in single-species biofilm formation"/>
    <property type="evidence" value="ECO:0007669"/>
    <property type="project" value="TreeGrafter"/>
</dbReference>
<protein>
    <recommendedName>
        <fullName evidence="1">diguanylate cyclase</fullName>
        <ecNumber evidence="1">2.7.7.65</ecNumber>
    </recommendedName>
</protein>
<dbReference type="EC" id="2.7.7.65" evidence="1"/>
<keyword evidence="7" id="KW-1185">Reference proteome</keyword>
<dbReference type="EMBL" id="JACEZS010000001">
    <property type="protein sequence ID" value="MBA5603762.1"/>
    <property type="molecule type" value="Genomic_DNA"/>
</dbReference>
<dbReference type="PROSITE" id="PS50887">
    <property type="entry name" value="GGDEF"/>
    <property type="match status" value="1"/>
</dbReference>
<dbReference type="FunFam" id="3.30.70.270:FF:000001">
    <property type="entry name" value="Diguanylate cyclase domain protein"/>
    <property type="match status" value="1"/>
</dbReference>
<dbReference type="Pfam" id="PF00990">
    <property type="entry name" value="GGDEF"/>
    <property type="match status" value="1"/>
</dbReference>
<dbReference type="Proteomes" id="UP000566711">
    <property type="component" value="Unassembled WGS sequence"/>
</dbReference>
<dbReference type="GO" id="GO:1902201">
    <property type="term" value="P:negative regulation of bacterial-type flagellum-dependent cell motility"/>
    <property type="evidence" value="ECO:0007669"/>
    <property type="project" value="TreeGrafter"/>
</dbReference>
<evidence type="ECO:0000313" key="7">
    <source>
        <dbReference type="Proteomes" id="UP000566711"/>
    </source>
</evidence>
<dbReference type="SMART" id="SM00267">
    <property type="entry name" value="GGDEF"/>
    <property type="match status" value="1"/>
</dbReference>
<feature type="domain" description="GGDEF" evidence="5">
    <location>
        <begin position="255"/>
        <end position="388"/>
    </location>
</feature>
<dbReference type="PANTHER" id="PTHR45138:SF9">
    <property type="entry name" value="DIGUANYLATE CYCLASE DGCM-RELATED"/>
    <property type="match status" value="1"/>
</dbReference>
<evidence type="ECO:0000256" key="3">
    <source>
        <dbReference type="SAM" id="MobiDB-lite"/>
    </source>
</evidence>
<dbReference type="SUPFAM" id="SSF55073">
    <property type="entry name" value="Nucleotide cyclase"/>
    <property type="match status" value="1"/>
</dbReference>
<evidence type="ECO:0000256" key="4">
    <source>
        <dbReference type="SAM" id="Phobius"/>
    </source>
</evidence>
<dbReference type="Gene3D" id="3.30.70.270">
    <property type="match status" value="1"/>
</dbReference>
<dbReference type="AlphaFoldDB" id="A0A7W2EDG2"/>
<keyword evidence="4" id="KW-0812">Transmembrane</keyword>
<accession>A0A7W2EDG2</accession>
<dbReference type="GO" id="GO:0005886">
    <property type="term" value="C:plasma membrane"/>
    <property type="evidence" value="ECO:0007669"/>
    <property type="project" value="TreeGrafter"/>
</dbReference>
<keyword evidence="4" id="KW-1133">Transmembrane helix</keyword>
<dbReference type="InterPro" id="IPR050469">
    <property type="entry name" value="Diguanylate_Cyclase"/>
</dbReference>
<dbReference type="InterPro" id="IPR043128">
    <property type="entry name" value="Rev_trsase/Diguanyl_cyclase"/>
</dbReference>
<dbReference type="PANTHER" id="PTHR45138">
    <property type="entry name" value="REGULATORY COMPONENTS OF SENSORY TRANSDUCTION SYSTEM"/>
    <property type="match status" value="1"/>
</dbReference>
<proteinExistence type="predicted"/>
<dbReference type="Pfam" id="PF20968">
    <property type="entry name" value="MASE8"/>
    <property type="match status" value="1"/>
</dbReference>
<feature type="transmembrane region" description="Helical" evidence="4">
    <location>
        <begin position="85"/>
        <end position="104"/>
    </location>
</feature>
<name>A0A7W2EDG2_9BURK</name>
<feature type="transmembrane region" description="Helical" evidence="4">
    <location>
        <begin position="190"/>
        <end position="210"/>
    </location>
</feature>
<dbReference type="RefSeq" id="WP_182212949.1">
    <property type="nucleotide sequence ID" value="NZ_JACEZS010000001.1"/>
</dbReference>
<feature type="transmembrane region" description="Helical" evidence="4">
    <location>
        <begin position="59"/>
        <end position="79"/>
    </location>
</feature>
<sequence length="389" mass="42798">MNATQRPPAAHHAAHAPHSATPAPTPALQRLGLHRLRALPQPAERAMHAQHDAELEQMLPVLGPLFGLGMVLFSVWDLLLDPHLARYTLALRALAVLAGSAAYFPNALCWSVQRRCTHIYVTHVGALVLCEFLLPQGLVYGLAGIAACNFAAALCTLRLPVLARMLAGPAALYVALSVWRLPWLECVSGLMQYAFAVALAVVVLLVMRVFQQKSFLLEQQLLHLSQHDSLTGACNRRYLEEVAERELALAQRHGRKLAVAMLDIDHFKQVNDQYGHETGDRVLQALVRTCHAGLREIDHFGRLGGEEFVCVLPETDREDALRCAERLRHSLSMLAIATPFGPLHFTVSVGVAVYGPGHANWPALLHDADLALYRAKHDGRNRVALAHAR</sequence>
<evidence type="ECO:0000256" key="1">
    <source>
        <dbReference type="ARBA" id="ARBA00012528"/>
    </source>
</evidence>
<organism evidence="6 7">
    <name type="scientific">Rugamonas fusca</name>
    <dbReference type="NCBI Taxonomy" id="2758568"/>
    <lineage>
        <taxon>Bacteria</taxon>
        <taxon>Pseudomonadati</taxon>
        <taxon>Pseudomonadota</taxon>
        <taxon>Betaproteobacteria</taxon>
        <taxon>Burkholderiales</taxon>
        <taxon>Oxalobacteraceae</taxon>
        <taxon>Telluria group</taxon>
        <taxon>Rugamonas</taxon>
    </lineage>
</organism>
<dbReference type="InterPro" id="IPR029787">
    <property type="entry name" value="Nucleotide_cyclase"/>
</dbReference>
<dbReference type="CDD" id="cd01949">
    <property type="entry name" value="GGDEF"/>
    <property type="match status" value="1"/>
</dbReference>
<reference evidence="6 7" key="1">
    <citation type="submission" date="2020-07" db="EMBL/GenBank/DDBJ databases">
        <title>Novel species isolated from subtropical streams in China.</title>
        <authorList>
            <person name="Lu H."/>
        </authorList>
    </citation>
    <scope>NUCLEOTIDE SEQUENCE [LARGE SCALE GENOMIC DNA]</scope>
    <source>
        <strain evidence="6 7">FT3S</strain>
    </source>
</reference>
<dbReference type="InterPro" id="IPR048431">
    <property type="entry name" value="MASE8"/>
</dbReference>
<gene>
    <name evidence="6" type="ORF">H3H36_00100</name>
</gene>
<keyword evidence="4" id="KW-0472">Membrane</keyword>
<evidence type="ECO:0000256" key="2">
    <source>
        <dbReference type="ARBA" id="ARBA00034247"/>
    </source>
</evidence>